<feature type="region of interest" description="Disordered" evidence="1">
    <location>
        <begin position="119"/>
        <end position="142"/>
    </location>
</feature>
<name>A0A4C1W793_EUMVA</name>
<proteinExistence type="predicted"/>
<protein>
    <submittedName>
        <fullName evidence="2">Uncharacterized protein</fullName>
    </submittedName>
</protein>
<gene>
    <name evidence="2" type="ORF">EVAR_24238_1</name>
</gene>
<organism evidence="2 3">
    <name type="scientific">Eumeta variegata</name>
    <name type="common">Bagworm moth</name>
    <name type="synonym">Eumeta japonica</name>
    <dbReference type="NCBI Taxonomy" id="151549"/>
    <lineage>
        <taxon>Eukaryota</taxon>
        <taxon>Metazoa</taxon>
        <taxon>Ecdysozoa</taxon>
        <taxon>Arthropoda</taxon>
        <taxon>Hexapoda</taxon>
        <taxon>Insecta</taxon>
        <taxon>Pterygota</taxon>
        <taxon>Neoptera</taxon>
        <taxon>Endopterygota</taxon>
        <taxon>Lepidoptera</taxon>
        <taxon>Glossata</taxon>
        <taxon>Ditrysia</taxon>
        <taxon>Tineoidea</taxon>
        <taxon>Psychidae</taxon>
        <taxon>Oiketicinae</taxon>
        <taxon>Eumeta</taxon>
    </lineage>
</organism>
<sequence>MVARNIYQIAPPETSHAAPPSSWSHRQYRSALGNLSYSAIVGSIRNGAWPRHSHRLTVRPIQRRRCASGRDAGDVCRRRPALGSKHFSLVNISAARFHFNELKSRVANFEITFLSATAPARPQPPRRRPPPFGSNFCAPNPI</sequence>
<accession>A0A4C1W793</accession>
<reference evidence="2 3" key="1">
    <citation type="journal article" date="2019" name="Commun. Biol.">
        <title>The bagworm genome reveals a unique fibroin gene that provides high tensile strength.</title>
        <authorList>
            <person name="Kono N."/>
            <person name="Nakamura H."/>
            <person name="Ohtoshi R."/>
            <person name="Tomita M."/>
            <person name="Numata K."/>
            <person name="Arakawa K."/>
        </authorList>
    </citation>
    <scope>NUCLEOTIDE SEQUENCE [LARGE SCALE GENOMIC DNA]</scope>
</reference>
<comment type="caution">
    <text evidence="2">The sequence shown here is derived from an EMBL/GenBank/DDBJ whole genome shotgun (WGS) entry which is preliminary data.</text>
</comment>
<dbReference type="Proteomes" id="UP000299102">
    <property type="component" value="Unassembled WGS sequence"/>
</dbReference>
<dbReference type="AlphaFoldDB" id="A0A4C1W793"/>
<evidence type="ECO:0000313" key="3">
    <source>
        <dbReference type="Proteomes" id="UP000299102"/>
    </source>
</evidence>
<evidence type="ECO:0000256" key="1">
    <source>
        <dbReference type="SAM" id="MobiDB-lite"/>
    </source>
</evidence>
<keyword evidence="3" id="KW-1185">Reference proteome</keyword>
<dbReference type="EMBL" id="BGZK01000475">
    <property type="protein sequence ID" value="GBP46044.1"/>
    <property type="molecule type" value="Genomic_DNA"/>
</dbReference>
<evidence type="ECO:0000313" key="2">
    <source>
        <dbReference type="EMBL" id="GBP46044.1"/>
    </source>
</evidence>